<protein>
    <submittedName>
        <fullName evidence="1">Uncharacterized protein</fullName>
    </submittedName>
</protein>
<proteinExistence type="predicted"/>
<gene>
    <name evidence="1" type="ORF">AVEN_34679_1</name>
</gene>
<evidence type="ECO:0000313" key="2">
    <source>
        <dbReference type="Proteomes" id="UP000499080"/>
    </source>
</evidence>
<accession>A0A4Y2B071</accession>
<dbReference type="Proteomes" id="UP000499080">
    <property type="component" value="Unassembled WGS sequence"/>
</dbReference>
<reference evidence="1 2" key="1">
    <citation type="journal article" date="2019" name="Sci. Rep.">
        <title>Orb-weaving spider Araneus ventricosus genome elucidates the spidroin gene catalogue.</title>
        <authorList>
            <person name="Kono N."/>
            <person name="Nakamura H."/>
            <person name="Ohtoshi R."/>
            <person name="Moran D.A.P."/>
            <person name="Shinohara A."/>
            <person name="Yoshida Y."/>
            <person name="Fujiwara M."/>
            <person name="Mori M."/>
            <person name="Tomita M."/>
            <person name="Arakawa K."/>
        </authorList>
    </citation>
    <scope>NUCLEOTIDE SEQUENCE [LARGE SCALE GENOMIC DNA]</scope>
</reference>
<dbReference type="EMBL" id="BGPR01000043">
    <property type="protein sequence ID" value="GBL85520.1"/>
    <property type="molecule type" value="Genomic_DNA"/>
</dbReference>
<evidence type="ECO:0000313" key="1">
    <source>
        <dbReference type="EMBL" id="GBL85520.1"/>
    </source>
</evidence>
<organism evidence="1 2">
    <name type="scientific">Araneus ventricosus</name>
    <name type="common">Orbweaver spider</name>
    <name type="synonym">Epeira ventricosa</name>
    <dbReference type="NCBI Taxonomy" id="182803"/>
    <lineage>
        <taxon>Eukaryota</taxon>
        <taxon>Metazoa</taxon>
        <taxon>Ecdysozoa</taxon>
        <taxon>Arthropoda</taxon>
        <taxon>Chelicerata</taxon>
        <taxon>Arachnida</taxon>
        <taxon>Araneae</taxon>
        <taxon>Araneomorphae</taxon>
        <taxon>Entelegynae</taxon>
        <taxon>Araneoidea</taxon>
        <taxon>Araneidae</taxon>
        <taxon>Araneus</taxon>
    </lineage>
</organism>
<name>A0A4Y2B071_ARAVE</name>
<sequence length="115" mass="12828">MMVTSLFRAEEVPDSDEILPRMYALCMLNLTSWVKSHSVDVMRKSSTERCRFSWCPEVEQTDAFAGQCHSAAVTVHLDANETSCYGNRLPQPAKFTSVAAKVIPNRAVHGPFSYA</sequence>
<dbReference type="AlphaFoldDB" id="A0A4Y2B071"/>
<comment type="caution">
    <text evidence="1">The sequence shown here is derived from an EMBL/GenBank/DDBJ whole genome shotgun (WGS) entry which is preliminary data.</text>
</comment>
<keyword evidence="2" id="KW-1185">Reference proteome</keyword>